<name>A0A6P2BU66_9ACTN</name>
<reference evidence="1 2" key="1">
    <citation type="submission" date="2018-11" db="EMBL/GenBank/DDBJ databases">
        <title>Trebonia kvetii gen.nov., sp.nov., a novel acidophilic actinobacterium, and proposal of the new actinobacterial family Treboniaceae fam. nov.</title>
        <authorList>
            <person name="Rapoport D."/>
            <person name="Sagova-Mareckova M."/>
            <person name="Sedlacek I."/>
            <person name="Provaznik J."/>
            <person name="Kralova S."/>
            <person name="Pavlinic D."/>
            <person name="Benes V."/>
            <person name="Kopecky J."/>
        </authorList>
    </citation>
    <scope>NUCLEOTIDE SEQUENCE [LARGE SCALE GENOMIC DNA]</scope>
    <source>
        <strain evidence="1 2">15Tr583</strain>
    </source>
</reference>
<gene>
    <name evidence="1" type="ORF">EAS64_28115</name>
</gene>
<proteinExistence type="predicted"/>
<dbReference type="EMBL" id="RPFW01000005">
    <property type="protein sequence ID" value="TVZ02639.1"/>
    <property type="molecule type" value="Genomic_DNA"/>
</dbReference>
<dbReference type="Proteomes" id="UP000460272">
    <property type="component" value="Unassembled WGS sequence"/>
</dbReference>
<dbReference type="RefSeq" id="WP_145857846.1">
    <property type="nucleotide sequence ID" value="NZ_RPFW01000005.1"/>
</dbReference>
<comment type="caution">
    <text evidence="1">The sequence shown here is derived from an EMBL/GenBank/DDBJ whole genome shotgun (WGS) entry which is preliminary data.</text>
</comment>
<dbReference type="AlphaFoldDB" id="A0A6P2BU66"/>
<sequence length="138" mass="14562">MRNTVEAAVTAGSAHDKLLIEKLRLARDGSPGTATILALGQGHEHTATIRVQPDEGDVFETTIEILKGRIEVGQSVRVRFNPAHHSKVVLLNTAAVGGLWHVAPHCPDCGAPVDLAVASVAAHPTCAYCRHPIPCDPA</sequence>
<accession>A0A6P2BU66</accession>
<keyword evidence="2" id="KW-1185">Reference proteome</keyword>
<evidence type="ECO:0000313" key="1">
    <source>
        <dbReference type="EMBL" id="TVZ02639.1"/>
    </source>
</evidence>
<evidence type="ECO:0000313" key="2">
    <source>
        <dbReference type="Proteomes" id="UP000460272"/>
    </source>
</evidence>
<protein>
    <submittedName>
        <fullName evidence="1">Uncharacterized protein</fullName>
    </submittedName>
</protein>
<organism evidence="1 2">
    <name type="scientific">Trebonia kvetii</name>
    <dbReference type="NCBI Taxonomy" id="2480626"/>
    <lineage>
        <taxon>Bacteria</taxon>
        <taxon>Bacillati</taxon>
        <taxon>Actinomycetota</taxon>
        <taxon>Actinomycetes</taxon>
        <taxon>Streptosporangiales</taxon>
        <taxon>Treboniaceae</taxon>
        <taxon>Trebonia</taxon>
    </lineage>
</organism>